<reference evidence="3 4" key="1">
    <citation type="submission" date="2016-05" db="EMBL/GenBank/DDBJ databases">
        <title>Genome sequencing reveals origins of a unique bacterial endosymbiosis in the earliest lineages of terrestrial Fungi.</title>
        <authorList>
            <consortium name="DOE Joint Genome Institute"/>
            <person name="Uehling J."/>
            <person name="Gryganskyi A."/>
            <person name="Hameed K."/>
            <person name="Tschaplinski T."/>
            <person name="Misztal P."/>
            <person name="Wu S."/>
            <person name="Desiro A."/>
            <person name="Vande Pol N."/>
            <person name="Du Z.-Y."/>
            <person name="Zienkiewicz A."/>
            <person name="Zienkiewicz K."/>
            <person name="Morin E."/>
            <person name="Tisserant E."/>
            <person name="Splivallo R."/>
            <person name="Hainaut M."/>
            <person name="Henrissat B."/>
            <person name="Ohm R."/>
            <person name="Kuo A."/>
            <person name="Yan J."/>
            <person name="Lipzen A."/>
            <person name="Nolan M."/>
            <person name="Labutti K."/>
            <person name="Barry K."/>
            <person name="Goldstein A."/>
            <person name="Labbe J."/>
            <person name="Schadt C."/>
            <person name="Tuskan G."/>
            <person name="Grigoriev I."/>
            <person name="Martin F."/>
            <person name="Vilgalys R."/>
            <person name="Bonito G."/>
        </authorList>
    </citation>
    <scope>NUCLEOTIDE SEQUENCE [LARGE SCALE GENOMIC DNA]</scope>
    <source>
        <strain evidence="3 4">AG-77</strain>
    </source>
</reference>
<evidence type="ECO:0000256" key="2">
    <source>
        <dbReference type="SAM" id="SignalP"/>
    </source>
</evidence>
<gene>
    <name evidence="3" type="ORF">K457DRAFT_198062</name>
</gene>
<dbReference type="Proteomes" id="UP000078512">
    <property type="component" value="Unassembled WGS sequence"/>
</dbReference>
<organism evidence="3 4">
    <name type="scientific">Linnemannia elongata AG-77</name>
    <dbReference type="NCBI Taxonomy" id="1314771"/>
    <lineage>
        <taxon>Eukaryota</taxon>
        <taxon>Fungi</taxon>
        <taxon>Fungi incertae sedis</taxon>
        <taxon>Mucoromycota</taxon>
        <taxon>Mortierellomycotina</taxon>
        <taxon>Mortierellomycetes</taxon>
        <taxon>Mortierellales</taxon>
        <taxon>Mortierellaceae</taxon>
        <taxon>Linnemannia</taxon>
    </lineage>
</organism>
<dbReference type="AlphaFoldDB" id="A0A197JEV7"/>
<feature type="chain" id="PRO_5008275867" description="Secreted protein" evidence="2">
    <location>
        <begin position="20"/>
        <end position="77"/>
    </location>
</feature>
<evidence type="ECO:0000313" key="4">
    <source>
        <dbReference type="Proteomes" id="UP000078512"/>
    </source>
</evidence>
<feature type="region of interest" description="Disordered" evidence="1">
    <location>
        <begin position="23"/>
        <end position="52"/>
    </location>
</feature>
<protein>
    <recommendedName>
        <fullName evidence="5">Secreted protein</fullName>
    </recommendedName>
</protein>
<keyword evidence="4" id="KW-1185">Reference proteome</keyword>
<sequence length="77" mass="8988">MLLCMSCTFLFLALPKIQFSGRECPPTQTKRSREKEKKKEKTRANDGRSIRQGEQEKRKLVLITALEEGVFLFGRRK</sequence>
<feature type="compositionally biased region" description="Basic and acidic residues" evidence="1">
    <location>
        <begin position="31"/>
        <end position="52"/>
    </location>
</feature>
<proteinExistence type="predicted"/>
<accession>A0A197JEV7</accession>
<evidence type="ECO:0008006" key="5">
    <source>
        <dbReference type="Google" id="ProtNLM"/>
    </source>
</evidence>
<feature type="signal peptide" evidence="2">
    <location>
        <begin position="1"/>
        <end position="19"/>
    </location>
</feature>
<dbReference type="EMBL" id="KV442111">
    <property type="protein sequence ID" value="OAQ23692.1"/>
    <property type="molecule type" value="Genomic_DNA"/>
</dbReference>
<keyword evidence="2" id="KW-0732">Signal</keyword>
<evidence type="ECO:0000313" key="3">
    <source>
        <dbReference type="EMBL" id="OAQ23692.1"/>
    </source>
</evidence>
<evidence type="ECO:0000256" key="1">
    <source>
        <dbReference type="SAM" id="MobiDB-lite"/>
    </source>
</evidence>
<name>A0A197JEV7_9FUNG</name>